<dbReference type="GO" id="GO:0008061">
    <property type="term" value="F:chitin binding"/>
    <property type="evidence" value="ECO:0007669"/>
    <property type="project" value="UniProtKB-KW"/>
</dbReference>
<dbReference type="OrthoDB" id="5985073at2759"/>
<dbReference type="PROSITE" id="PS51782">
    <property type="entry name" value="LYSM"/>
    <property type="match status" value="1"/>
</dbReference>
<dbReference type="CDD" id="cd00118">
    <property type="entry name" value="LysM"/>
    <property type="match status" value="1"/>
</dbReference>
<evidence type="ECO:0000259" key="3">
    <source>
        <dbReference type="PROSITE" id="PS51782"/>
    </source>
</evidence>
<keyword evidence="1" id="KW-0147">Chitin-binding</keyword>
<evidence type="ECO:0000313" key="5">
    <source>
        <dbReference type="Proteomes" id="UP000235786"/>
    </source>
</evidence>
<dbReference type="InterPro" id="IPR036779">
    <property type="entry name" value="LysM_dom_sf"/>
</dbReference>
<proteinExistence type="predicted"/>
<keyword evidence="5" id="KW-1185">Reference proteome</keyword>
<evidence type="ECO:0000256" key="2">
    <source>
        <dbReference type="ARBA" id="ARBA00023026"/>
    </source>
</evidence>
<reference evidence="4 5" key="1">
    <citation type="submission" date="2016-04" db="EMBL/GenBank/DDBJ databases">
        <title>A degradative enzymes factory behind the ericoid mycorrhizal symbiosis.</title>
        <authorList>
            <consortium name="DOE Joint Genome Institute"/>
            <person name="Martino E."/>
            <person name="Morin E."/>
            <person name="Grelet G."/>
            <person name="Kuo A."/>
            <person name="Kohler A."/>
            <person name="Daghino S."/>
            <person name="Barry K."/>
            <person name="Choi C."/>
            <person name="Cichocki N."/>
            <person name="Clum A."/>
            <person name="Copeland A."/>
            <person name="Hainaut M."/>
            <person name="Haridas S."/>
            <person name="Labutti K."/>
            <person name="Lindquist E."/>
            <person name="Lipzen A."/>
            <person name="Khouja H.-R."/>
            <person name="Murat C."/>
            <person name="Ohm R."/>
            <person name="Olson A."/>
            <person name="Spatafora J."/>
            <person name="Veneault-Fourrey C."/>
            <person name="Henrissat B."/>
            <person name="Grigoriev I."/>
            <person name="Martin F."/>
            <person name="Perotto S."/>
        </authorList>
    </citation>
    <scope>NUCLEOTIDE SEQUENCE [LARGE SCALE GENOMIC DNA]</scope>
    <source>
        <strain evidence="4 5">F</strain>
    </source>
</reference>
<organism evidence="4 5">
    <name type="scientific">Hyaloscypha variabilis (strain UAMH 11265 / GT02V1 / F)</name>
    <name type="common">Meliniomyces variabilis</name>
    <dbReference type="NCBI Taxonomy" id="1149755"/>
    <lineage>
        <taxon>Eukaryota</taxon>
        <taxon>Fungi</taxon>
        <taxon>Dikarya</taxon>
        <taxon>Ascomycota</taxon>
        <taxon>Pezizomycotina</taxon>
        <taxon>Leotiomycetes</taxon>
        <taxon>Helotiales</taxon>
        <taxon>Hyaloscyphaceae</taxon>
        <taxon>Hyaloscypha</taxon>
        <taxon>Hyaloscypha variabilis</taxon>
    </lineage>
</organism>
<sequence length="120" mass="12197">MSPASPPSSTSATTFSSAVSCQASAPAPTQGGTIPNCCQYHVVASGDNCGAIELEYGITPTEFYDWNPEIDSLCYNLALGSAYCVLAGPNITSSTMRAISSSSSMSFTAFAASSTVAETG</sequence>
<feature type="domain" description="LysM" evidence="3">
    <location>
        <begin position="39"/>
        <end position="85"/>
    </location>
</feature>
<evidence type="ECO:0000313" key="4">
    <source>
        <dbReference type="EMBL" id="PMD29277.1"/>
    </source>
</evidence>
<dbReference type="EMBL" id="KZ613976">
    <property type="protein sequence ID" value="PMD29277.1"/>
    <property type="molecule type" value="Genomic_DNA"/>
</dbReference>
<dbReference type="PANTHER" id="PTHR34997:SF1">
    <property type="entry name" value="PEPTIDOGLYCAN-BINDING LYSIN DOMAIN"/>
    <property type="match status" value="1"/>
</dbReference>
<gene>
    <name evidence="4" type="ORF">L207DRAFT_504434</name>
</gene>
<dbReference type="Pfam" id="PF01476">
    <property type="entry name" value="LysM"/>
    <property type="match status" value="1"/>
</dbReference>
<dbReference type="AlphaFoldDB" id="A0A2J6QSP6"/>
<dbReference type="Gene3D" id="3.10.350.10">
    <property type="entry name" value="LysM domain"/>
    <property type="match status" value="1"/>
</dbReference>
<name>A0A2J6QSP6_HYAVF</name>
<accession>A0A2J6QSP6</accession>
<evidence type="ECO:0000256" key="1">
    <source>
        <dbReference type="ARBA" id="ARBA00022669"/>
    </source>
</evidence>
<dbReference type="STRING" id="1149755.A0A2J6QSP6"/>
<dbReference type="SMART" id="SM00257">
    <property type="entry name" value="LysM"/>
    <property type="match status" value="1"/>
</dbReference>
<dbReference type="SUPFAM" id="SSF54106">
    <property type="entry name" value="LysM domain"/>
    <property type="match status" value="1"/>
</dbReference>
<dbReference type="PANTHER" id="PTHR34997">
    <property type="entry name" value="AM15"/>
    <property type="match status" value="1"/>
</dbReference>
<dbReference type="InterPro" id="IPR018392">
    <property type="entry name" value="LysM"/>
</dbReference>
<feature type="non-terminal residue" evidence="4">
    <location>
        <position position="120"/>
    </location>
</feature>
<protein>
    <submittedName>
        <fullName evidence="4">Carbohydrate-binding module family 50 protein</fullName>
    </submittedName>
</protein>
<dbReference type="InterPro" id="IPR052210">
    <property type="entry name" value="LysM1-like"/>
</dbReference>
<keyword evidence="2" id="KW-0843">Virulence</keyword>
<dbReference type="Proteomes" id="UP000235786">
    <property type="component" value="Unassembled WGS sequence"/>
</dbReference>